<organism evidence="2 3">
    <name type="scientific">Sclerotinia sclerotiorum (strain ATCC 18683 / 1980 / Ss-1)</name>
    <name type="common">White mold</name>
    <name type="synonym">Whetzelinia sclerotiorum</name>
    <dbReference type="NCBI Taxonomy" id="665079"/>
    <lineage>
        <taxon>Eukaryota</taxon>
        <taxon>Fungi</taxon>
        <taxon>Dikarya</taxon>
        <taxon>Ascomycota</taxon>
        <taxon>Pezizomycotina</taxon>
        <taxon>Leotiomycetes</taxon>
        <taxon>Helotiales</taxon>
        <taxon>Sclerotiniaceae</taxon>
        <taxon>Sclerotinia</taxon>
    </lineage>
</organism>
<protein>
    <submittedName>
        <fullName evidence="2">Uncharacterized protein</fullName>
    </submittedName>
</protein>
<dbReference type="AlphaFoldDB" id="A0A1D9PSH7"/>
<accession>A0A1D9PSH7</accession>
<feature type="region of interest" description="Disordered" evidence="1">
    <location>
        <begin position="56"/>
        <end position="82"/>
    </location>
</feature>
<evidence type="ECO:0000256" key="1">
    <source>
        <dbReference type="SAM" id="MobiDB-lite"/>
    </source>
</evidence>
<evidence type="ECO:0000313" key="2">
    <source>
        <dbReference type="EMBL" id="APA05606.1"/>
    </source>
</evidence>
<dbReference type="Proteomes" id="UP000177798">
    <property type="component" value="Chromosome 1"/>
</dbReference>
<evidence type="ECO:0000313" key="3">
    <source>
        <dbReference type="Proteomes" id="UP000177798"/>
    </source>
</evidence>
<proteinExistence type="predicted"/>
<gene>
    <name evidence="2" type="ORF">sscle_01g003760</name>
</gene>
<dbReference type="VEuPathDB" id="FungiDB:sscle_01g003760"/>
<sequence>MSAAESSAAGSSSFNPRFTKPFVNSGKNEKEYPEHPMSSQIDQIRQYLVKFADLMPEDPNRQTEREALKDRLTSASASEEVKDRMKINMSEFTRQMERAKADAKDVDIWLDQIYTNRIREYPTYEQRAHKFAQEGIARMMKEESSQWDVKE</sequence>
<reference evidence="3" key="1">
    <citation type="journal article" date="2017" name="Genome Biol. Evol.">
        <title>The complete genome sequence of the phytopathogenic fungus Sclerotinia sclerotiorum reveals insights into the genome architecture of broad host range pathogens.</title>
        <authorList>
            <person name="Derbyshire M."/>
            <person name="Denton-Giles M."/>
            <person name="Hegedus D."/>
            <person name="Seifbarghy S."/>
            <person name="Rollins J."/>
            <person name="van Kan J."/>
            <person name="Seidl M.F."/>
            <person name="Faino L."/>
            <person name="Mbengue M."/>
            <person name="Navaud O."/>
            <person name="Raffaele S."/>
            <person name="Hammond-Kosack K."/>
            <person name="Heard S."/>
            <person name="Oliver R."/>
        </authorList>
    </citation>
    <scope>NUCLEOTIDE SEQUENCE [LARGE SCALE GENOMIC DNA]</scope>
    <source>
        <strain evidence="3">ATCC 18683 / 1980 / Ss-1</strain>
    </source>
</reference>
<dbReference type="OrthoDB" id="10494431at2759"/>
<feature type="region of interest" description="Disordered" evidence="1">
    <location>
        <begin position="1"/>
        <end position="40"/>
    </location>
</feature>
<name>A0A1D9PSH7_SCLS1</name>
<feature type="compositionally biased region" description="Low complexity" evidence="1">
    <location>
        <begin position="1"/>
        <end position="13"/>
    </location>
</feature>
<feature type="compositionally biased region" description="Basic and acidic residues" evidence="1">
    <location>
        <begin position="58"/>
        <end position="72"/>
    </location>
</feature>
<dbReference type="EMBL" id="CP017814">
    <property type="protein sequence ID" value="APA05606.1"/>
    <property type="molecule type" value="Genomic_DNA"/>
</dbReference>